<dbReference type="KEGG" id="hazt:108675974"/>
<protein>
    <submittedName>
        <fullName evidence="2">Uncharacterized protein LOC108675974 isoform X1</fullName>
    </submittedName>
</protein>
<dbReference type="GeneID" id="108675974"/>
<accession>A0A8B7P0I2</accession>
<dbReference type="AlphaFoldDB" id="A0A8B7P0I2"/>
<proteinExistence type="predicted"/>
<reference evidence="2" key="1">
    <citation type="submission" date="2025-08" db="UniProtKB">
        <authorList>
            <consortium name="RefSeq"/>
        </authorList>
    </citation>
    <scope>IDENTIFICATION</scope>
    <source>
        <tissue evidence="2">Whole organism</tissue>
    </source>
</reference>
<gene>
    <name evidence="2" type="primary">LOC108675974</name>
</gene>
<sequence>MQLPETMAVALDAVVVQADSPQATIKMQMRSLLLLCSLVHPSDVFFRSCRWEIRKMLVGQEAIQLLVAIEKICKILHTTFRETYKGYRPGDVNLFEQVHYIRQGLMFITIEYYTPNKFNVACEAERRYLKILEVRLAVCLAKLKYIAKSIILNREKVAHDPAEAPLPHAMRTAILDYNRSPPQKFLIREHNSSVPLPECMHSIFQAHETADEFFSAQGGHVCNFCLDSDFLKREDYNFVFVCHCPHLYCPRCFRFLKRSLDLRCTVASCRMPFVHYSDRRSFETFKALSRATPGTVVINSLNSVPLERSPSTA</sequence>
<keyword evidence="1" id="KW-1185">Reference proteome</keyword>
<evidence type="ECO:0000313" key="2">
    <source>
        <dbReference type="RefSeq" id="XP_018019518.1"/>
    </source>
</evidence>
<evidence type="ECO:0000313" key="1">
    <source>
        <dbReference type="Proteomes" id="UP000694843"/>
    </source>
</evidence>
<organism evidence="1 2">
    <name type="scientific">Hyalella azteca</name>
    <name type="common">Amphipod</name>
    <dbReference type="NCBI Taxonomy" id="294128"/>
    <lineage>
        <taxon>Eukaryota</taxon>
        <taxon>Metazoa</taxon>
        <taxon>Ecdysozoa</taxon>
        <taxon>Arthropoda</taxon>
        <taxon>Crustacea</taxon>
        <taxon>Multicrustacea</taxon>
        <taxon>Malacostraca</taxon>
        <taxon>Eumalacostraca</taxon>
        <taxon>Peracarida</taxon>
        <taxon>Amphipoda</taxon>
        <taxon>Senticaudata</taxon>
        <taxon>Talitrida</taxon>
        <taxon>Talitroidea</taxon>
        <taxon>Hyalellidae</taxon>
        <taxon>Hyalella</taxon>
    </lineage>
</organism>
<dbReference type="Proteomes" id="UP000694843">
    <property type="component" value="Unplaced"/>
</dbReference>
<dbReference type="RefSeq" id="XP_018019518.1">
    <property type="nucleotide sequence ID" value="XM_018164029.2"/>
</dbReference>
<name>A0A8B7P0I2_HYAAZ</name>
<dbReference type="OrthoDB" id="10450559at2759"/>